<reference evidence="1" key="1">
    <citation type="journal article" date="2021" name="Proc. Natl. Acad. Sci. U.S.A.">
        <title>Global biogeography of chemosynthetic symbionts reveals both localized and globally distributed symbiont groups. .</title>
        <authorList>
            <person name="Osvatic J.T."/>
            <person name="Wilkins L.G.E."/>
            <person name="Leibrecht L."/>
            <person name="Leray M."/>
            <person name="Zauner S."/>
            <person name="Polzin J."/>
            <person name="Camacho Y."/>
            <person name="Gros O."/>
            <person name="van Gils J.A."/>
            <person name="Eisen J.A."/>
            <person name="Petersen J.M."/>
            <person name="Yuen B."/>
        </authorList>
    </citation>
    <scope>NUCLEOTIDE SEQUENCE</scope>
    <source>
        <strain evidence="1">MAGclacostrist055</strain>
    </source>
</reference>
<protein>
    <submittedName>
        <fullName evidence="1">Uncharacterized protein</fullName>
    </submittedName>
</protein>
<evidence type="ECO:0000313" key="2">
    <source>
        <dbReference type="Proteomes" id="UP000886674"/>
    </source>
</evidence>
<name>A0A9E4NMM6_9GAMM</name>
<dbReference type="Proteomes" id="UP000886674">
    <property type="component" value="Unassembled WGS sequence"/>
</dbReference>
<comment type="caution">
    <text evidence="1">The sequence shown here is derived from an EMBL/GenBank/DDBJ whole genome shotgun (WGS) entry which is preliminary data.</text>
</comment>
<proteinExistence type="predicted"/>
<accession>A0A9E4NMM6</accession>
<dbReference type="EMBL" id="JAEPCR010000077">
    <property type="protein sequence ID" value="MCG7979589.1"/>
    <property type="molecule type" value="Genomic_DNA"/>
</dbReference>
<gene>
    <name evidence="1" type="ORF">JAY77_15780</name>
</gene>
<dbReference type="AlphaFoldDB" id="A0A9E4NMM6"/>
<organism evidence="1 2">
    <name type="scientific">Candidatus Thiodiazotropha taylori</name>
    <dbReference type="NCBI Taxonomy" id="2792791"/>
    <lineage>
        <taxon>Bacteria</taxon>
        <taxon>Pseudomonadati</taxon>
        <taxon>Pseudomonadota</taxon>
        <taxon>Gammaproteobacteria</taxon>
        <taxon>Chromatiales</taxon>
        <taxon>Sedimenticolaceae</taxon>
        <taxon>Candidatus Thiodiazotropha</taxon>
    </lineage>
</organism>
<evidence type="ECO:0000313" key="1">
    <source>
        <dbReference type="EMBL" id="MCG7979589.1"/>
    </source>
</evidence>
<sequence>MADYDFDQTLAANEQVTVHCPEAAHIQVIAGSARFWVQPDGHGYIPLELGLGQRIKRGFKTLRVVNGDTEQRIALKISDGDVTDNRLVGQVDISGGLRQAANRTTSYGNAVVGLAASSVVAANTSRANVLIQNLGPGIIYHGTDNAVTTANGIQVPVGGAIPITHDDDVYLVSDTAGTDVRYLEETL</sequence>